<dbReference type="CDD" id="cd01991">
    <property type="entry name" value="Asn_synthase_B_C"/>
    <property type="match status" value="1"/>
</dbReference>
<evidence type="ECO:0000256" key="11">
    <source>
        <dbReference type="PIRSR" id="PIRSR001589-3"/>
    </source>
</evidence>
<evidence type="ECO:0000256" key="7">
    <source>
        <dbReference type="ARBA" id="ARBA00022962"/>
    </source>
</evidence>
<dbReference type="GO" id="GO:0004066">
    <property type="term" value="F:asparagine synthase (glutamine-hydrolyzing) activity"/>
    <property type="evidence" value="ECO:0007669"/>
    <property type="project" value="UniProtKB-EC"/>
</dbReference>
<dbReference type="EMBL" id="JACXIZ010000013">
    <property type="protein sequence ID" value="MBD2845063.1"/>
    <property type="molecule type" value="Genomic_DNA"/>
</dbReference>
<feature type="binding site" evidence="10">
    <location>
        <position position="99"/>
    </location>
    <ligand>
        <name>L-glutamine</name>
        <dbReference type="ChEBI" id="CHEBI:58359"/>
    </ligand>
</feature>
<comment type="catalytic activity">
    <reaction evidence="8">
        <text>L-aspartate + L-glutamine + ATP + H2O = L-asparagine + L-glutamate + AMP + diphosphate + H(+)</text>
        <dbReference type="Rhea" id="RHEA:12228"/>
        <dbReference type="ChEBI" id="CHEBI:15377"/>
        <dbReference type="ChEBI" id="CHEBI:15378"/>
        <dbReference type="ChEBI" id="CHEBI:29985"/>
        <dbReference type="ChEBI" id="CHEBI:29991"/>
        <dbReference type="ChEBI" id="CHEBI:30616"/>
        <dbReference type="ChEBI" id="CHEBI:33019"/>
        <dbReference type="ChEBI" id="CHEBI:58048"/>
        <dbReference type="ChEBI" id="CHEBI:58359"/>
        <dbReference type="ChEBI" id="CHEBI:456215"/>
        <dbReference type="EC" id="6.3.5.4"/>
    </reaction>
</comment>
<feature type="site" description="Important for beta-aspartyl-AMP intermediate formation" evidence="11">
    <location>
        <position position="360"/>
    </location>
</feature>
<keyword evidence="4 10" id="KW-0547">Nucleotide-binding</keyword>
<dbReference type="PIRSF" id="PIRSF001589">
    <property type="entry name" value="Asn_synthetase_glu-h"/>
    <property type="match status" value="1"/>
</dbReference>
<keyword evidence="6 9" id="KW-0061">Asparagine biosynthesis</keyword>
<evidence type="ECO:0000313" key="13">
    <source>
        <dbReference type="EMBL" id="MBD2845063.1"/>
    </source>
</evidence>
<comment type="pathway">
    <text evidence="1">Amino-acid biosynthesis; L-asparagine biosynthesis; L-asparagine from L-aspartate (L-Gln route): step 1/1.</text>
</comment>
<evidence type="ECO:0000256" key="8">
    <source>
        <dbReference type="ARBA" id="ARBA00048741"/>
    </source>
</evidence>
<feature type="active site" description="For GATase activity" evidence="9">
    <location>
        <position position="2"/>
    </location>
</feature>
<dbReference type="PROSITE" id="PS51278">
    <property type="entry name" value="GATASE_TYPE_2"/>
    <property type="match status" value="1"/>
</dbReference>
<sequence>MCGIAGIMIKEPVSPELETLSAMTMLLRHRGPDDAAIWRDAHIGLGFRRLAIVDPEGGRQPLASEDGRFICVFNGEIYNYRPLRAELEGRGHRFCTDSDGEVIVHLYEERGADCVQELEGMFAFVIWDRAEQRLFGARDRFGIKPLYYAAGREQLSFASEIKSLTGSGVVAPAVRPASLLAYLTFQYVPDPDTMFEGVRKLPSGHIFTARPGEPPCVERYWQPLLAPEPAYRGEACARDICQALEHAVASHLTGDAEIGCLLSSGIDSTAIAAAMRRHGPVRTYSVGFAGPADETGPAARTAALLGTTHTSEVISREAYFAALPHVVAQLDEPLADPSAVALYEVTRLAARDVKVVLSGEGADELFGGYRIYREPQALAPLAALPGPLRRLLHAAAQRLPAGLYGRGYVLRGTTPLEARFVGNAKIFSEEMKAQLLEEAWRAPDGYVSPQALAARLYDRNAHLDPAARMQDIDLNLWLPGDILMKADKMSMAHALELRVPYLSSVLYEVARRLPPQERVGGGTTKTALRRALAGLVPEEVRMRPKLGFPVPLRRWLAELPPGELLGRIEAGRIGGYIRLPQVERLLREHRDGDADHARKLWTVLCFAMWHGACVHKTAAPCSAAPATLSRVVSSI</sequence>
<dbReference type="RefSeq" id="WP_190916283.1">
    <property type="nucleotide sequence ID" value="NZ_JACXIZ010000013.1"/>
</dbReference>
<dbReference type="Gene3D" id="3.60.20.10">
    <property type="entry name" value="Glutamine Phosphoribosylpyrophosphate, subunit 1, domain 1"/>
    <property type="match status" value="1"/>
</dbReference>
<dbReference type="InterPro" id="IPR017932">
    <property type="entry name" value="GATase_2_dom"/>
</dbReference>
<dbReference type="Proteomes" id="UP000621560">
    <property type="component" value="Unassembled WGS sequence"/>
</dbReference>
<evidence type="ECO:0000256" key="9">
    <source>
        <dbReference type="PIRSR" id="PIRSR001589-1"/>
    </source>
</evidence>
<dbReference type="InterPro" id="IPR029055">
    <property type="entry name" value="Ntn_hydrolases_N"/>
</dbReference>
<dbReference type="InterPro" id="IPR033738">
    <property type="entry name" value="AsnB_N"/>
</dbReference>
<dbReference type="InterPro" id="IPR014729">
    <property type="entry name" value="Rossmann-like_a/b/a_fold"/>
</dbReference>
<dbReference type="GO" id="GO:0006529">
    <property type="term" value="P:asparagine biosynthetic process"/>
    <property type="evidence" value="ECO:0007669"/>
    <property type="project" value="UniProtKB-KW"/>
</dbReference>
<dbReference type="Pfam" id="PF13537">
    <property type="entry name" value="GATase_7"/>
    <property type="match status" value="1"/>
</dbReference>
<dbReference type="NCBIfam" id="TIGR01536">
    <property type="entry name" value="asn_synth_AEB"/>
    <property type="match status" value="1"/>
</dbReference>
<feature type="binding site" evidence="10">
    <location>
        <position position="286"/>
    </location>
    <ligand>
        <name>ATP</name>
        <dbReference type="ChEBI" id="CHEBI:30616"/>
    </ligand>
</feature>
<dbReference type="SUPFAM" id="SSF52402">
    <property type="entry name" value="Adenine nucleotide alpha hydrolases-like"/>
    <property type="match status" value="1"/>
</dbReference>
<keyword evidence="13" id="KW-0436">Ligase</keyword>
<dbReference type="SUPFAM" id="SSF56235">
    <property type="entry name" value="N-terminal nucleophile aminohydrolases (Ntn hydrolases)"/>
    <property type="match status" value="1"/>
</dbReference>
<evidence type="ECO:0000256" key="2">
    <source>
        <dbReference type="ARBA" id="ARBA00005752"/>
    </source>
</evidence>
<reference evidence="13" key="1">
    <citation type="submission" date="2020-09" db="EMBL/GenBank/DDBJ databases">
        <title>A novel bacterium of genus Paenibacillus, isolated from South China Sea.</title>
        <authorList>
            <person name="Huang H."/>
            <person name="Mo K."/>
            <person name="Hu Y."/>
        </authorList>
    </citation>
    <scope>NUCLEOTIDE SEQUENCE</scope>
    <source>
        <strain evidence="13">IB182496</strain>
    </source>
</reference>
<feature type="domain" description="Glutamine amidotransferase type-2" evidence="12">
    <location>
        <begin position="2"/>
        <end position="212"/>
    </location>
</feature>
<organism evidence="13 14">
    <name type="scientific">Paenibacillus sabuli</name>
    <dbReference type="NCBI Taxonomy" id="2772509"/>
    <lineage>
        <taxon>Bacteria</taxon>
        <taxon>Bacillati</taxon>
        <taxon>Bacillota</taxon>
        <taxon>Bacilli</taxon>
        <taxon>Bacillales</taxon>
        <taxon>Paenibacillaceae</taxon>
        <taxon>Paenibacillus</taxon>
    </lineage>
</organism>
<protein>
    <recommendedName>
        <fullName evidence="3">asparagine synthase (glutamine-hydrolyzing)</fullName>
        <ecNumber evidence="3">6.3.5.4</ecNumber>
    </recommendedName>
</protein>
<dbReference type="InterPro" id="IPR051786">
    <property type="entry name" value="ASN_synthetase/amidase"/>
</dbReference>
<evidence type="ECO:0000313" key="14">
    <source>
        <dbReference type="Proteomes" id="UP000621560"/>
    </source>
</evidence>
<dbReference type="CDD" id="cd00712">
    <property type="entry name" value="AsnB"/>
    <property type="match status" value="1"/>
</dbReference>
<evidence type="ECO:0000259" key="12">
    <source>
        <dbReference type="PROSITE" id="PS51278"/>
    </source>
</evidence>
<proteinExistence type="inferred from homology"/>
<comment type="similarity">
    <text evidence="2">Belongs to the asparagine synthetase family.</text>
</comment>
<dbReference type="Pfam" id="PF00733">
    <property type="entry name" value="Asn_synthase"/>
    <property type="match status" value="1"/>
</dbReference>
<gene>
    <name evidence="13" type="primary">asnB</name>
    <name evidence="13" type="ORF">IDH44_07660</name>
</gene>
<dbReference type="GO" id="GO:0005524">
    <property type="term" value="F:ATP binding"/>
    <property type="evidence" value="ECO:0007669"/>
    <property type="project" value="UniProtKB-KW"/>
</dbReference>
<evidence type="ECO:0000256" key="5">
    <source>
        <dbReference type="ARBA" id="ARBA00022840"/>
    </source>
</evidence>
<name>A0A927BTC7_9BACL</name>
<dbReference type="PANTHER" id="PTHR43284">
    <property type="entry name" value="ASPARAGINE SYNTHETASE (GLUTAMINE-HYDROLYZING)"/>
    <property type="match status" value="1"/>
</dbReference>
<dbReference type="PANTHER" id="PTHR43284:SF1">
    <property type="entry name" value="ASPARAGINE SYNTHETASE"/>
    <property type="match status" value="1"/>
</dbReference>
<feature type="binding site" evidence="10">
    <location>
        <begin position="358"/>
        <end position="359"/>
    </location>
    <ligand>
        <name>ATP</name>
        <dbReference type="ChEBI" id="CHEBI:30616"/>
    </ligand>
</feature>
<evidence type="ECO:0000256" key="1">
    <source>
        <dbReference type="ARBA" id="ARBA00005187"/>
    </source>
</evidence>
<dbReference type="EC" id="6.3.5.4" evidence="3"/>
<evidence type="ECO:0000256" key="6">
    <source>
        <dbReference type="ARBA" id="ARBA00022888"/>
    </source>
</evidence>
<evidence type="ECO:0000256" key="4">
    <source>
        <dbReference type="ARBA" id="ARBA00022741"/>
    </source>
</evidence>
<dbReference type="AlphaFoldDB" id="A0A927BTC7"/>
<keyword evidence="5 10" id="KW-0067">ATP-binding</keyword>
<dbReference type="Gene3D" id="3.40.50.620">
    <property type="entry name" value="HUPs"/>
    <property type="match status" value="1"/>
</dbReference>
<keyword evidence="7 9" id="KW-0315">Glutamine amidotransferase</keyword>
<evidence type="ECO:0000256" key="10">
    <source>
        <dbReference type="PIRSR" id="PIRSR001589-2"/>
    </source>
</evidence>
<accession>A0A927BTC7</accession>
<dbReference type="InterPro" id="IPR006426">
    <property type="entry name" value="Asn_synth_AEB"/>
</dbReference>
<evidence type="ECO:0000256" key="3">
    <source>
        <dbReference type="ARBA" id="ARBA00012737"/>
    </source>
</evidence>
<dbReference type="GO" id="GO:0005829">
    <property type="term" value="C:cytosol"/>
    <property type="evidence" value="ECO:0007669"/>
    <property type="project" value="TreeGrafter"/>
</dbReference>
<feature type="binding site" evidence="10">
    <location>
        <position position="261"/>
    </location>
    <ligand>
        <name>ATP</name>
        <dbReference type="ChEBI" id="CHEBI:30616"/>
    </ligand>
</feature>
<keyword evidence="14" id="KW-1185">Reference proteome</keyword>
<keyword evidence="9" id="KW-0028">Amino-acid biosynthesis</keyword>
<dbReference type="InterPro" id="IPR001962">
    <property type="entry name" value="Asn_synthase"/>
</dbReference>
<comment type="caution">
    <text evidence="13">The sequence shown here is derived from an EMBL/GenBank/DDBJ whole genome shotgun (WGS) entry which is preliminary data.</text>
</comment>